<gene>
    <name evidence="1" type="ORF">SAMN02745975_01679</name>
</gene>
<dbReference type="EMBL" id="FQZV01000019">
    <property type="protein sequence ID" value="SHJ27517.1"/>
    <property type="molecule type" value="Genomic_DNA"/>
</dbReference>
<evidence type="ECO:0000313" key="2">
    <source>
        <dbReference type="Proteomes" id="UP000184536"/>
    </source>
</evidence>
<dbReference type="RefSeq" id="WP_110940850.1">
    <property type="nucleotide sequence ID" value="NZ_FQZV01000019.1"/>
</dbReference>
<proteinExistence type="predicted"/>
<keyword evidence="1" id="KW-0645">Protease</keyword>
<protein>
    <submittedName>
        <fullName evidence="1">Putative protease</fullName>
    </submittedName>
</protein>
<dbReference type="PANTHER" id="PTHR30217">
    <property type="entry name" value="PEPTIDASE U32 FAMILY"/>
    <property type="match status" value="1"/>
</dbReference>
<keyword evidence="2" id="KW-1185">Reference proteome</keyword>
<dbReference type="GO" id="GO:0006508">
    <property type="term" value="P:proteolysis"/>
    <property type="evidence" value="ECO:0007669"/>
    <property type="project" value="UniProtKB-KW"/>
</dbReference>
<dbReference type="AlphaFoldDB" id="A0A1M6HZB6"/>
<dbReference type="Pfam" id="PF01136">
    <property type="entry name" value="Peptidase_U32"/>
    <property type="match status" value="2"/>
</dbReference>
<dbReference type="Proteomes" id="UP000184536">
    <property type="component" value="Unassembled WGS sequence"/>
</dbReference>
<name>A0A1M6HZB6_9FIRM</name>
<dbReference type="InterPro" id="IPR051454">
    <property type="entry name" value="RNA/ubiquinone_mod_enzymes"/>
</dbReference>
<dbReference type="PANTHER" id="PTHR30217:SF10">
    <property type="entry name" value="23S RRNA 5-HYDROXYCYTIDINE C2501 SYNTHASE"/>
    <property type="match status" value="1"/>
</dbReference>
<dbReference type="STRING" id="1121919.SAMN02745975_01679"/>
<accession>A0A1M6HZB6</accession>
<reference evidence="2" key="1">
    <citation type="submission" date="2016-11" db="EMBL/GenBank/DDBJ databases">
        <authorList>
            <person name="Varghese N."/>
            <person name="Submissions S."/>
        </authorList>
    </citation>
    <scope>NUCLEOTIDE SEQUENCE [LARGE SCALE GENOMIC DNA]</scope>
    <source>
        <strain evidence="2">DSM 17957</strain>
    </source>
</reference>
<organism evidence="1 2">
    <name type="scientific">Geosporobacter subterraneus DSM 17957</name>
    <dbReference type="NCBI Taxonomy" id="1121919"/>
    <lineage>
        <taxon>Bacteria</taxon>
        <taxon>Bacillati</taxon>
        <taxon>Bacillota</taxon>
        <taxon>Clostridia</taxon>
        <taxon>Peptostreptococcales</taxon>
        <taxon>Thermotaleaceae</taxon>
        <taxon>Geosporobacter</taxon>
    </lineage>
</organism>
<keyword evidence="1" id="KW-0378">Hydrolase</keyword>
<dbReference type="InterPro" id="IPR001539">
    <property type="entry name" value="Peptidase_U32"/>
</dbReference>
<sequence>MSRFFNGKKIELLAPAGTMETFKSMVKANCDAIYFGGKNLNMRMIRKGFNFSNEEIHEAVNIAHEVDKKVYVTVNNLLNDYEIDEATEYLHFLQSSHVDGIIVQDLGILQICKEHHFNKFEIHSSVMMNVHNVEFVKVLKAFGVSRVVLSREMDLKTAKNLQKQTGIETEYFVHGDMCTVNGANCYYSSVIWGNSSNRGRCFKPCRWPYRVKKDGFVFPTEYPLAAKDMYMYEHIPELIEACVTSFKIEGRMRDTDFIVNLVNTYGEAIDRYIEDPLAFDRKKHALELFENRKRDFTTAYAFSKPGLDFINTRYEGTGKFYSTGKVFSTPTEEPELTEPVINTIQTELSKHSGQSVSKHNLSVKVNNYIQAKLCIELGIDRVYLPCEVLLPDGFLTLEQLQHLASIKNTTELYLDLPQMMDELQFDRIDHYLMKHGSLFDGLLVSNLGAVKRYGNQYKIVTDYNVNIYNHKAMEFYQNLGVSEHTLSIEAKVDELARFVTLSEKPLELIVHGPLRVMYLDHNLYENTKAFEPIEPGDNQYVDNSILVLMTDKGENPVYIDQNLKNHLFTSKEFCLLPILDHLNFEKPVGFRIEGQTYTAEELKNIIEVYQTAIADPSRCKDLFSHMKSVRAGFTAGSLAYKFNIE</sequence>
<dbReference type="GO" id="GO:0008233">
    <property type="term" value="F:peptidase activity"/>
    <property type="evidence" value="ECO:0007669"/>
    <property type="project" value="UniProtKB-KW"/>
</dbReference>
<dbReference type="OrthoDB" id="9807498at2"/>
<evidence type="ECO:0000313" key="1">
    <source>
        <dbReference type="EMBL" id="SHJ27517.1"/>
    </source>
</evidence>